<dbReference type="GO" id="GO:0008374">
    <property type="term" value="F:O-acyltransferase activity"/>
    <property type="evidence" value="ECO:0007669"/>
    <property type="project" value="InterPro"/>
</dbReference>
<dbReference type="EMBL" id="MLAK01000609">
    <property type="protein sequence ID" value="OHT10505.1"/>
    <property type="molecule type" value="Genomic_DNA"/>
</dbReference>
<keyword evidence="3" id="KW-1185">Reference proteome</keyword>
<comment type="caution">
    <text evidence="2">The sequence shown here is derived from an EMBL/GenBank/DDBJ whole genome shotgun (WGS) entry which is preliminary data.</text>
</comment>
<accession>A0A1J4KGL1</accession>
<dbReference type="InterPro" id="IPR003386">
    <property type="entry name" value="LACT/PDAT_acylTrfase"/>
</dbReference>
<evidence type="ECO:0000313" key="3">
    <source>
        <dbReference type="Proteomes" id="UP000179807"/>
    </source>
</evidence>
<sequence>MFFILASLCASKNPLYYIPGLAQSNLFAIVDDSRLYEKCEITSNAQTLIWPSSNKECAAQLLDTIYDSENHFISHPPGVKITSQKITDGPPSNVNILNGLEDSYDIYSVYYNWVHYYIGNQDNFLDLKAHIESTVSATNYSEKAVLIGYSLGGHFIRYFLHHIVDEEWISKHIESAIYIAPALGGSFLSVVSAATGDVSFFSLFNQTFVKHAPVLYSLFPNFNNNKDVYIKEDGSKIPASEIFGLLKFYNLTDETMEGIYNLTLETLQEPIPDPGVNSAIIYNSGLSAVTGAKFSNGKNELVKGPGDGAIQIPEILYACDNWSSVKCFDVKSELHHNNFIIAEEVSIIIHDFLQVNVPSPTNKKIDNKTLALLIGLSVGVVIAVVISAFLILWIIRKAKSYGVDLEENLMDDVNQNIN</sequence>
<dbReference type="Proteomes" id="UP000179807">
    <property type="component" value="Unassembled WGS sequence"/>
</dbReference>
<dbReference type="InterPro" id="IPR029058">
    <property type="entry name" value="AB_hydrolase_fold"/>
</dbReference>
<keyword evidence="1" id="KW-0472">Membrane</keyword>
<dbReference type="AlphaFoldDB" id="A0A1J4KGL1"/>
<proteinExistence type="predicted"/>
<dbReference type="Gene3D" id="3.40.50.1820">
    <property type="entry name" value="alpha/beta hydrolase"/>
    <property type="match status" value="1"/>
</dbReference>
<feature type="transmembrane region" description="Helical" evidence="1">
    <location>
        <begin position="370"/>
        <end position="395"/>
    </location>
</feature>
<organism evidence="2 3">
    <name type="scientific">Tritrichomonas foetus</name>
    <dbReference type="NCBI Taxonomy" id="1144522"/>
    <lineage>
        <taxon>Eukaryota</taxon>
        <taxon>Metamonada</taxon>
        <taxon>Parabasalia</taxon>
        <taxon>Tritrichomonadida</taxon>
        <taxon>Tritrichomonadidae</taxon>
        <taxon>Tritrichomonas</taxon>
    </lineage>
</organism>
<reference evidence="2" key="1">
    <citation type="submission" date="2016-10" db="EMBL/GenBank/DDBJ databases">
        <authorList>
            <person name="Benchimol M."/>
            <person name="Almeida L.G."/>
            <person name="Vasconcelos A.T."/>
            <person name="Perreira-Neves A."/>
            <person name="Rosa I.A."/>
            <person name="Tasca T."/>
            <person name="Bogo M.R."/>
            <person name="de Souza W."/>
        </authorList>
    </citation>
    <scope>NUCLEOTIDE SEQUENCE [LARGE SCALE GENOMIC DNA]</scope>
    <source>
        <strain evidence="2">K</strain>
    </source>
</reference>
<gene>
    <name evidence="2" type="ORF">TRFO_20176</name>
</gene>
<dbReference type="VEuPathDB" id="TrichDB:TRFO_20176"/>
<dbReference type="GeneID" id="94835952"/>
<evidence type="ECO:0008006" key="4">
    <source>
        <dbReference type="Google" id="ProtNLM"/>
    </source>
</evidence>
<evidence type="ECO:0000256" key="1">
    <source>
        <dbReference type="SAM" id="Phobius"/>
    </source>
</evidence>
<dbReference type="SUPFAM" id="SSF53474">
    <property type="entry name" value="alpha/beta-Hydrolases"/>
    <property type="match status" value="1"/>
</dbReference>
<keyword evidence="1" id="KW-1133">Transmembrane helix</keyword>
<protein>
    <recommendedName>
        <fullName evidence="4">Lecithin:cholesterol acyltransferase family protein</fullName>
    </recommendedName>
</protein>
<dbReference type="Pfam" id="PF02450">
    <property type="entry name" value="LCAT"/>
    <property type="match status" value="1"/>
</dbReference>
<dbReference type="PANTHER" id="PTHR11440">
    <property type="entry name" value="LECITHIN-CHOLESTEROL ACYLTRANSFERASE-RELATED"/>
    <property type="match status" value="1"/>
</dbReference>
<dbReference type="RefSeq" id="XP_068363641.1">
    <property type="nucleotide sequence ID" value="XM_068501248.1"/>
</dbReference>
<evidence type="ECO:0000313" key="2">
    <source>
        <dbReference type="EMBL" id="OHT10505.1"/>
    </source>
</evidence>
<keyword evidence="1" id="KW-0812">Transmembrane</keyword>
<name>A0A1J4KGL1_9EUKA</name>
<dbReference type="OrthoDB" id="190846at2759"/>
<dbReference type="GO" id="GO:0006629">
    <property type="term" value="P:lipid metabolic process"/>
    <property type="evidence" value="ECO:0007669"/>
    <property type="project" value="InterPro"/>
</dbReference>